<dbReference type="PATRIC" id="fig|237258.4.peg.1504"/>
<feature type="transmembrane region" description="Helical" evidence="6">
    <location>
        <begin position="61"/>
        <end position="82"/>
    </location>
</feature>
<evidence type="ECO:0000259" key="7">
    <source>
        <dbReference type="Pfam" id="PF02656"/>
    </source>
</evidence>
<organism evidence="8 9">
    <name type="scientific">Cloacibacterium normanense</name>
    <dbReference type="NCBI Taxonomy" id="237258"/>
    <lineage>
        <taxon>Bacteria</taxon>
        <taxon>Pseudomonadati</taxon>
        <taxon>Bacteroidota</taxon>
        <taxon>Flavobacteriia</taxon>
        <taxon>Flavobacteriales</taxon>
        <taxon>Weeksellaceae</taxon>
    </lineage>
</organism>
<evidence type="ECO:0000256" key="3">
    <source>
        <dbReference type="ARBA" id="ARBA00022692"/>
    </source>
</evidence>
<dbReference type="InterPro" id="IPR052053">
    <property type="entry name" value="IM_YidH-like"/>
</dbReference>
<dbReference type="PANTHER" id="PTHR34187">
    <property type="entry name" value="FGR18P"/>
    <property type="match status" value="1"/>
</dbReference>
<dbReference type="Proteomes" id="UP000095601">
    <property type="component" value="Unassembled WGS sequence"/>
</dbReference>
<sequence>MQPDKPKNLNDHLANERTFLAWLRTGIGVMAFGFVVVKFSLFLKQFSLIFGNQNIIHSKGYSAEIGILLVVFGLIISIFGYFRYKKTEKQINEDSFKNNSFLIGLSTIILIVFTLILIWYLITSVESYAK</sequence>
<comment type="subcellular location">
    <subcellularLocation>
        <location evidence="1">Cell membrane</location>
        <topology evidence="1">Multi-pass membrane protein</topology>
    </subcellularLocation>
</comment>
<evidence type="ECO:0000256" key="5">
    <source>
        <dbReference type="ARBA" id="ARBA00023136"/>
    </source>
</evidence>
<protein>
    <recommendedName>
        <fullName evidence="7">DUF202 domain-containing protein</fullName>
    </recommendedName>
</protein>
<dbReference type="KEGG" id="cnr:EB819_01425"/>
<name>A0A1E5UH69_9FLAO</name>
<evidence type="ECO:0000256" key="4">
    <source>
        <dbReference type="ARBA" id="ARBA00022989"/>
    </source>
</evidence>
<dbReference type="Pfam" id="PF02656">
    <property type="entry name" value="DUF202"/>
    <property type="match status" value="1"/>
</dbReference>
<evidence type="ECO:0000313" key="8">
    <source>
        <dbReference type="EMBL" id="OEL12095.1"/>
    </source>
</evidence>
<evidence type="ECO:0000256" key="2">
    <source>
        <dbReference type="ARBA" id="ARBA00022475"/>
    </source>
</evidence>
<evidence type="ECO:0000256" key="6">
    <source>
        <dbReference type="SAM" id="Phobius"/>
    </source>
</evidence>
<feature type="transmembrane region" description="Helical" evidence="6">
    <location>
        <begin position="21"/>
        <end position="41"/>
    </location>
</feature>
<dbReference type="OrthoDB" id="582337at2"/>
<keyword evidence="3 6" id="KW-0812">Transmembrane</keyword>
<keyword evidence="4 6" id="KW-1133">Transmembrane helix</keyword>
<keyword evidence="9" id="KW-1185">Reference proteome</keyword>
<dbReference type="EMBL" id="MKGI01000012">
    <property type="protein sequence ID" value="OEL12095.1"/>
    <property type="molecule type" value="Genomic_DNA"/>
</dbReference>
<accession>A0A1E5UH69</accession>
<comment type="caution">
    <text evidence="8">The sequence shown here is derived from an EMBL/GenBank/DDBJ whole genome shotgun (WGS) entry which is preliminary data.</text>
</comment>
<evidence type="ECO:0000256" key="1">
    <source>
        <dbReference type="ARBA" id="ARBA00004651"/>
    </source>
</evidence>
<keyword evidence="5 6" id="KW-0472">Membrane</keyword>
<dbReference type="GO" id="GO:0005886">
    <property type="term" value="C:plasma membrane"/>
    <property type="evidence" value="ECO:0007669"/>
    <property type="project" value="UniProtKB-SubCell"/>
</dbReference>
<dbReference type="PANTHER" id="PTHR34187:SF2">
    <property type="entry name" value="DUF202 DOMAIN-CONTAINING PROTEIN"/>
    <property type="match status" value="1"/>
</dbReference>
<evidence type="ECO:0000313" key="9">
    <source>
        <dbReference type="Proteomes" id="UP000095601"/>
    </source>
</evidence>
<dbReference type="AlphaFoldDB" id="A0A1E5UH69"/>
<proteinExistence type="predicted"/>
<feature type="transmembrane region" description="Helical" evidence="6">
    <location>
        <begin position="102"/>
        <end position="122"/>
    </location>
</feature>
<reference evidence="8 9" key="1">
    <citation type="submission" date="2016-09" db="EMBL/GenBank/DDBJ databases">
        <authorList>
            <person name="Capua I."/>
            <person name="De Benedictis P."/>
            <person name="Joannis T."/>
            <person name="Lombin L.H."/>
            <person name="Cattoli G."/>
        </authorList>
    </citation>
    <scope>NUCLEOTIDE SEQUENCE [LARGE SCALE GENOMIC DNA]</scope>
    <source>
        <strain evidence="8 9">NRS-1</strain>
    </source>
</reference>
<keyword evidence="2" id="KW-1003">Cell membrane</keyword>
<dbReference type="RefSeq" id="WP_069797222.1">
    <property type="nucleotide sequence ID" value="NZ_CP034157.1"/>
</dbReference>
<gene>
    <name evidence="8" type="ORF">BHF72_1553</name>
</gene>
<feature type="domain" description="DUF202" evidence="7">
    <location>
        <begin position="11"/>
        <end position="89"/>
    </location>
</feature>
<dbReference type="InterPro" id="IPR003807">
    <property type="entry name" value="DUF202"/>
</dbReference>